<proteinExistence type="predicted"/>
<protein>
    <recommendedName>
        <fullName evidence="3">DDE Tnp4 domain-containing protein</fullName>
    </recommendedName>
</protein>
<comment type="cofactor">
    <cofactor evidence="1">
        <name>a divalent metal cation</name>
        <dbReference type="ChEBI" id="CHEBI:60240"/>
    </cofactor>
</comment>
<dbReference type="PANTHER" id="PTHR48471">
    <property type="entry name" value="DDE TNP4 DOMAIN-CONTAINING PROTEIN"/>
    <property type="match status" value="1"/>
</dbReference>
<accession>A0ABD3MKE3</accession>
<dbReference type="Pfam" id="PF13359">
    <property type="entry name" value="DDE_Tnp_4"/>
    <property type="match status" value="1"/>
</dbReference>
<evidence type="ECO:0000256" key="2">
    <source>
        <dbReference type="ARBA" id="ARBA00022723"/>
    </source>
</evidence>
<name>A0ABD3MKE3_9STRA</name>
<dbReference type="PANTHER" id="PTHR48471:SF1">
    <property type="entry name" value="DDE TNP4 DOMAIN-CONTAINING PROTEIN"/>
    <property type="match status" value="1"/>
</dbReference>
<comment type="caution">
    <text evidence="4">The sequence shown here is derived from an EMBL/GenBank/DDBJ whole genome shotgun (WGS) entry which is preliminary data.</text>
</comment>
<keyword evidence="5" id="KW-1185">Reference proteome</keyword>
<organism evidence="4 5">
    <name type="scientific">Discostella pseudostelligera</name>
    <dbReference type="NCBI Taxonomy" id="259834"/>
    <lineage>
        <taxon>Eukaryota</taxon>
        <taxon>Sar</taxon>
        <taxon>Stramenopiles</taxon>
        <taxon>Ochrophyta</taxon>
        <taxon>Bacillariophyta</taxon>
        <taxon>Coscinodiscophyceae</taxon>
        <taxon>Thalassiosirophycidae</taxon>
        <taxon>Stephanodiscales</taxon>
        <taxon>Stephanodiscaceae</taxon>
        <taxon>Discostella</taxon>
    </lineage>
</organism>
<evidence type="ECO:0000259" key="3">
    <source>
        <dbReference type="Pfam" id="PF13359"/>
    </source>
</evidence>
<dbReference type="InterPro" id="IPR027806">
    <property type="entry name" value="HARBI1_dom"/>
</dbReference>
<dbReference type="AlphaFoldDB" id="A0ABD3MKE3"/>
<evidence type="ECO:0000256" key="1">
    <source>
        <dbReference type="ARBA" id="ARBA00001968"/>
    </source>
</evidence>
<sequence>MAVRRLRNNPLARVQFPNEEKMQQFADMIKLREPEVGDVIGFMDGLSLTTECTSERLTQNAYYSGYHCDTMVNNVLAFGADGKVFFCALNYPGSWNDGSVTAQFFPHIKNRIGGYKICVDQGFPRSGDAYGTLVGPVSRRTAQRLHPAVRAYYLRLSNVYTSLRQASEWGMRGLQGTFPRIKHRLPSDCEKRRLVLECIVYIHNFRTDLVGQNQIQTVFDPEYERVINIEGYDRIHRYYYQPEDFEADDAIFLAEHGINENGNGGEYEQIDGHGEGGEYYHMDNYLPLDANIINNYN</sequence>
<keyword evidence="2" id="KW-0479">Metal-binding</keyword>
<evidence type="ECO:0000313" key="4">
    <source>
        <dbReference type="EMBL" id="KAL3764082.1"/>
    </source>
</evidence>
<gene>
    <name evidence="4" type="ORF">ACHAWU_003894</name>
</gene>
<dbReference type="EMBL" id="JALLBG020000108">
    <property type="protein sequence ID" value="KAL3764082.1"/>
    <property type="molecule type" value="Genomic_DNA"/>
</dbReference>
<dbReference type="Proteomes" id="UP001530293">
    <property type="component" value="Unassembled WGS sequence"/>
</dbReference>
<dbReference type="GO" id="GO:0046872">
    <property type="term" value="F:metal ion binding"/>
    <property type="evidence" value="ECO:0007669"/>
    <property type="project" value="UniProtKB-KW"/>
</dbReference>
<reference evidence="4 5" key="1">
    <citation type="submission" date="2024-10" db="EMBL/GenBank/DDBJ databases">
        <title>Updated reference genomes for cyclostephanoid diatoms.</title>
        <authorList>
            <person name="Roberts W.R."/>
            <person name="Alverson A.J."/>
        </authorList>
    </citation>
    <scope>NUCLEOTIDE SEQUENCE [LARGE SCALE GENOMIC DNA]</scope>
    <source>
        <strain evidence="4 5">AJA232-27</strain>
    </source>
</reference>
<evidence type="ECO:0000313" key="5">
    <source>
        <dbReference type="Proteomes" id="UP001530293"/>
    </source>
</evidence>
<feature type="domain" description="DDE Tnp4" evidence="3">
    <location>
        <begin position="43"/>
        <end position="204"/>
    </location>
</feature>